<comment type="function">
    <text evidence="4">Acts as a regulatory subunit of the 26 proteasome which is involved in the ATP-dependent degradation of ubiquitinated proteins.</text>
</comment>
<dbReference type="FunFam" id="1.25.10.10:FF:000026">
    <property type="entry name" value="26S proteasome non-ATPase regulatory subunit 2"/>
    <property type="match status" value="1"/>
</dbReference>
<dbReference type="PANTHER" id="PTHR10943">
    <property type="entry name" value="26S PROTEASOME NON-ATPASE REGULATORY SUBUNIT"/>
    <property type="match status" value="1"/>
</dbReference>
<dbReference type="PANTHER" id="PTHR10943:SF1">
    <property type="entry name" value="26S PROTEASOME NON-ATPASE REGULATORY SUBUNIT 2"/>
    <property type="match status" value="1"/>
</dbReference>
<dbReference type="VEuPathDB" id="FungiDB:PSTT_11756"/>
<organism evidence="8 9">
    <name type="scientific">Puccinia striiformis</name>
    <dbReference type="NCBI Taxonomy" id="27350"/>
    <lineage>
        <taxon>Eukaryota</taxon>
        <taxon>Fungi</taxon>
        <taxon>Dikarya</taxon>
        <taxon>Basidiomycota</taxon>
        <taxon>Pucciniomycotina</taxon>
        <taxon>Pucciniomycetes</taxon>
        <taxon>Pucciniales</taxon>
        <taxon>Pucciniaceae</taxon>
        <taxon>Puccinia</taxon>
    </lineage>
</organism>
<dbReference type="Pfam" id="PF17781">
    <property type="entry name" value="RPN1_RPN2_N"/>
    <property type="match status" value="1"/>
</dbReference>
<reference evidence="9" key="3">
    <citation type="journal article" date="2018" name="Mol. Plant Microbe Interact.">
        <title>Genome sequence resources for the wheat stripe rust pathogen (Puccinia striiformis f. sp. tritici) and the barley stripe rust pathogen (Puccinia striiformis f. sp. hordei).</title>
        <authorList>
            <person name="Xia C."/>
            <person name="Wang M."/>
            <person name="Yin C."/>
            <person name="Cornejo O.E."/>
            <person name="Hulbert S.H."/>
            <person name="Chen X."/>
        </authorList>
    </citation>
    <scope>NUCLEOTIDE SEQUENCE [LARGE SCALE GENOMIC DNA]</scope>
    <source>
        <strain evidence="9">93TX-2</strain>
    </source>
</reference>
<feature type="compositionally biased region" description="Basic and acidic residues" evidence="5">
    <location>
        <begin position="250"/>
        <end position="272"/>
    </location>
</feature>
<feature type="region of interest" description="Disordered" evidence="5">
    <location>
        <begin position="840"/>
        <end position="866"/>
    </location>
</feature>
<dbReference type="GO" id="GO:0008540">
    <property type="term" value="C:proteasome regulatory particle, base subcomplex"/>
    <property type="evidence" value="ECO:0007669"/>
    <property type="project" value="TreeGrafter"/>
</dbReference>
<dbReference type="OrthoDB" id="10252509at2759"/>
<reference evidence="8 9" key="1">
    <citation type="submission" date="2017-12" db="EMBL/GenBank/DDBJ databases">
        <title>Gene loss provides genomic basis for host adaptation in cereal stripe rust fungi.</title>
        <authorList>
            <person name="Xia C."/>
        </authorList>
    </citation>
    <scope>NUCLEOTIDE SEQUENCE [LARGE SCALE GENOMIC DNA]</scope>
    <source>
        <strain evidence="8 9">93TX-2</strain>
    </source>
</reference>
<evidence type="ECO:0008006" key="10">
    <source>
        <dbReference type="Google" id="ProtNLM"/>
    </source>
</evidence>
<dbReference type="Proteomes" id="UP000238274">
    <property type="component" value="Unassembled WGS sequence"/>
</dbReference>
<feature type="compositionally biased region" description="Acidic residues" evidence="5">
    <location>
        <begin position="848"/>
        <end position="864"/>
    </location>
</feature>
<evidence type="ECO:0000259" key="7">
    <source>
        <dbReference type="Pfam" id="PF18051"/>
    </source>
</evidence>
<dbReference type="GO" id="GO:0043161">
    <property type="term" value="P:proteasome-mediated ubiquitin-dependent protein catabolic process"/>
    <property type="evidence" value="ECO:0007669"/>
    <property type="project" value="TreeGrafter"/>
</dbReference>
<evidence type="ECO:0000259" key="6">
    <source>
        <dbReference type="Pfam" id="PF17781"/>
    </source>
</evidence>
<dbReference type="EMBL" id="PKSM01000327">
    <property type="protein sequence ID" value="POV97609.1"/>
    <property type="molecule type" value="Genomic_DNA"/>
</dbReference>
<keyword evidence="2" id="KW-0677">Repeat</keyword>
<reference evidence="9" key="2">
    <citation type="journal article" date="2018" name="BMC Genomics">
        <title>Genomic insights into host adaptation between the wheat stripe rust pathogen (Puccinia striiformis f. sp. tritici) and the barley stripe rust pathogen (Puccinia striiformis f. sp. hordei).</title>
        <authorList>
            <person name="Xia C."/>
            <person name="Wang M."/>
            <person name="Yin C."/>
            <person name="Cornejo O.E."/>
            <person name="Hulbert S.H."/>
            <person name="Chen X."/>
        </authorList>
    </citation>
    <scope>NUCLEOTIDE SEQUENCE [LARGE SCALE GENOMIC DNA]</scope>
    <source>
        <strain evidence="9">93TX-2</strain>
    </source>
</reference>
<feature type="compositionally biased region" description="Low complexity" evidence="5">
    <location>
        <begin position="238"/>
        <end position="249"/>
    </location>
</feature>
<name>A0A2S4UJZ5_9BASI</name>
<dbReference type="VEuPathDB" id="FungiDB:PSHT_14477"/>
<comment type="caution">
    <text evidence="8">The sequence shown here is derived from an EMBL/GenBank/DDBJ whole genome shotgun (WGS) entry which is preliminary data.</text>
</comment>
<evidence type="ECO:0000256" key="5">
    <source>
        <dbReference type="SAM" id="MobiDB-lite"/>
    </source>
</evidence>
<feature type="domain" description="26S proteasome non-ATPase regulatory subunit RPN1 C-terminal" evidence="7">
    <location>
        <begin position="1074"/>
        <end position="1127"/>
    </location>
</feature>
<dbReference type="InterPro" id="IPR041433">
    <property type="entry name" value="RPN1_C"/>
</dbReference>
<dbReference type="AlphaFoldDB" id="A0A2S4UJZ5"/>
<proteinExistence type="inferred from homology"/>
<evidence type="ECO:0000256" key="1">
    <source>
        <dbReference type="ARBA" id="ARBA00005460"/>
    </source>
</evidence>
<keyword evidence="9" id="KW-1185">Reference proteome</keyword>
<sequence length="1134" mass="124104">MTRLCGEELSQVRPPARLSTSSRPAHSISCVIRHPSLLHSSLLTINPVPVDHFPSNHPSLSLSLLDINLVSYSLDPIGASKNLNQSFRSSMAKDPKESLVAPVRSDDPKPSDKKKSEDGLNGKEVAKKLNDNKNHDQELSEEDTALKEELEMLVQRLKESDRQLYKPTLEMLRSLIRTSTSSMTSVPKPLKFLRPHFGDLVRIFYSWGSRDDYDQAMREDGEVKQELQRLRQAEKEAAAAAAAAAVPSSEPEKKESDSETKPEDSKAKDKEASSGGKTTNGEANLTRSPAVPAPLPFQAEPGSVEGVAPIDRILLAEIISVLAMTYSDSGLRDTLAFRLRSHKIDNSSVRDDPGVWGHEYVRHLAAEIAEAYQAVQSKSDDDLGEDERIETDEQSSRKKELHSLAMLLVPFLLSHNGEADAIDLLLELESINDIVPLVAEHNYSRVCNYMLSCVNFLVPPDDTNFLRACREIYRSHSRFSESMMVNIKMGDKAGVKDDFESASNPNMKLQLAHLLARHQLPYLSADLTEDEDLNDILNNTKLTTHFKAFGENLNVTEPKTREDIYKSHLENIPPSLGIKMDSAKQNLAGTFVNAFVNAGFGNDQLMANAEGGQSWIYKNKEDGMMSAAASLGVSLLWDTDGGISQIDKYTYATDDHIKAGALLANGLLHSGVRTEMDVALALLADHIDSTVVPIRVSAILGIGIAYAGTHREDIMDLLLPRVEDTAVSMEIAGIAALALGFIFVGSGDGNISRTILQTMMERENDQLNDKWSRYLGLGLALLYLGQQDSTESADATIETLKAIEHPLSKQTLVLLESCLFAGSGNVLKIQSMLHHCADHHTGSSSGANEEEANKEEEKEGDEVPEQTTLHQQLAVLGIAVIAMGEEVGAEMSLRHFGHLMQYGEAPIRRAVPLALGLVSVSDPVLPVLDTLSKYSHDSDLGVALNSIFAMGLVGAGTNNARLAQMLRQLSTYYYKEPDCLFMVRVAQGLVHLGKGTLGLGPFHCDRQVMSPVAVAALLSTIMAFTDAKSFILDKAHWLLFLLTPAMYPRFLMTFGEDGKPIETSVRVGQAVNIVGQAGKPKSISGFQTHVTPVRLGNTERAELASEEFIPFSHVLEGLVILSKNPGFESETMIS</sequence>
<keyword evidence="3" id="KW-0647">Proteasome</keyword>
<feature type="compositionally biased region" description="Basic and acidic residues" evidence="5">
    <location>
        <begin position="104"/>
        <end position="143"/>
    </location>
</feature>
<protein>
    <recommendedName>
        <fullName evidence="10">26S proteasome regulatory subunit RPN1</fullName>
    </recommendedName>
</protein>
<dbReference type="InterPro" id="IPR002015">
    <property type="entry name" value="Proteasome/cyclosome_rpt"/>
</dbReference>
<feature type="compositionally biased region" description="Basic and acidic residues" evidence="5">
    <location>
        <begin position="224"/>
        <end position="237"/>
    </location>
</feature>
<feature type="region of interest" description="Disordered" evidence="5">
    <location>
        <begin position="224"/>
        <end position="297"/>
    </location>
</feature>
<dbReference type="Gene3D" id="1.25.10.10">
    <property type="entry name" value="Leucine-rich Repeat Variant"/>
    <property type="match status" value="1"/>
</dbReference>
<evidence type="ECO:0000256" key="2">
    <source>
        <dbReference type="ARBA" id="ARBA00022737"/>
    </source>
</evidence>
<dbReference type="Pfam" id="PF01851">
    <property type="entry name" value="PC_rep"/>
    <property type="match status" value="2"/>
</dbReference>
<feature type="region of interest" description="Disordered" evidence="5">
    <location>
        <begin position="376"/>
        <end position="396"/>
    </location>
</feature>
<dbReference type="Pfam" id="PF18051">
    <property type="entry name" value="RPN1_C"/>
    <property type="match status" value="1"/>
</dbReference>
<dbReference type="InterPro" id="IPR011989">
    <property type="entry name" value="ARM-like"/>
</dbReference>
<comment type="similarity">
    <text evidence="1">Belongs to the proteasome subunit S2 family.</text>
</comment>
<feature type="compositionally biased region" description="Acidic residues" evidence="5">
    <location>
        <begin position="382"/>
        <end position="393"/>
    </location>
</feature>
<evidence type="ECO:0000256" key="4">
    <source>
        <dbReference type="ARBA" id="ARBA00057191"/>
    </source>
</evidence>
<dbReference type="GO" id="GO:0005634">
    <property type="term" value="C:nucleus"/>
    <property type="evidence" value="ECO:0007669"/>
    <property type="project" value="TreeGrafter"/>
</dbReference>
<feature type="domain" description="RPN1 N-terminal" evidence="6">
    <location>
        <begin position="150"/>
        <end position="570"/>
    </location>
</feature>
<dbReference type="GO" id="GO:0034515">
    <property type="term" value="C:proteasome storage granule"/>
    <property type="evidence" value="ECO:0007669"/>
    <property type="project" value="TreeGrafter"/>
</dbReference>
<evidence type="ECO:0000313" key="8">
    <source>
        <dbReference type="EMBL" id="POV97609.1"/>
    </source>
</evidence>
<evidence type="ECO:0000313" key="9">
    <source>
        <dbReference type="Proteomes" id="UP000238274"/>
    </source>
</evidence>
<dbReference type="SUPFAM" id="SSF48371">
    <property type="entry name" value="ARM repeat"/>
    <property type="match status" value="1"/>
</dbReference>
<feature type="region of interest" description="Disordered" evidence="5">
    <location>
        <begin position="89"/>
        <end position="143"/>
    </location>
</feature>
<feature type="compositionally biased region" description="Polar residues" evidence="5">
    <location>
        <begin position="275"/>
        <end position="287"/>
    </location>
</feature>
<dbReference type="InterPro" id="IPR040892">
    <property type="entry name" value="RPN1_N"/>
</dbReference>
<dbReference type="InterPro" id="IPR016024">
    <property type="entry name" value="ARM-type_fold"/>
</dbReference>
<feature type="region of interest" description="Disordered" evidence="5">
    <location>
        <begin position="1"/>
        <end position="23"/>
    </location>
</feature>
<evidence type="ECO:0000256" key="3">
    <source>
        <dbReference type="ARBA" id="ARBA00022942"/>
    </source>
</evidence>
<gene>
    <name evidence="8" type="ORF">PSHT_14477</name>
</gene>
<accession>A0A2S4UJZ5</accession>